<sequence>MELNLDKLQEYLEELNHLKTHGTKTVMLDDVLDAEIHCIGNKIKALTLEKKQQELLASSAKMQEALREASKLPLREQLEKQIVAIRDEADSISIELAGMGLPSDEVKKRLCECEELISLITCKLETAIKSNTADNVSLAGLPITSVAIQVCGVLLLKKKCEQKRWRDLTAAAGTERRSAELALSLMLDKYRQMDEAFTILKTNPPNDVKAKINALGFYAVGDGAFIATMLECIEVHPPTVALVNLRSCRSTPFAVFTNAVKVLAEYDCYISLANVEYMHSTELQSDDFLVGLLDRKPGTLATFTGRLSDDSINRLPRVMLQLKLYVSCARQLDVIDAMPTRVSNLHLRIALNVDLDGVKPLRARVLDHPLTLAFFGVADQHLDWLLSAINKLRRCSSLHGSMDVSTERRLHLMACRLTPSAHYRLCLALPADIVEVAIEDNSLNPLCFATVYTTYKTRGCKLYYNLIADPANVDVPIAMDWFA</sequence>
<keyword evidence="1" id="KW-0175">Coiled coil</keyword>
<dbReference type="GeneID" id="108670412"/>
<dbReference type="Proteomes" id="UP000694843">
    <property type="component" value="Unplaced"/>
</dbReference>
<name>A0A8B7NIB2_HYAAZ</name>
<proteinExistence type="predicted"/>
<feature type="coiled-coil region" evidence="1">
    <location>
        <begin position="48"/>
        <end position="95"/>
    </location>
</feature>
<evidence type="ECO:0000313" key="3">
    <source>
        <dbReference type="RefSeq" id="XP_018013375.1"/>
    </source>
</evidence>
<dbReference type="RefSeq" id="XP_018013375.1">
    <property type="nucleotide sequence ID" value="XM_018157886.2"/>
</dbReference>
<reference evidence="3" key="1">
    <citation type="submission" date="2025-08" db="UniProtKB">
        <authorList>
            <consortium name="RefSeq"/>
        </authorList>
    </citation>
    <scope>IDENTIFICATION</scope>
    <source>
        <tissue evidence="3">Whole organism</tissue>
    </source>
</reference>
<protein>
    <submittedName>
        <fullName evidence="3">Uncharacterized protein LOC108670412 isoform X2</fullName>
    </submittedName>
</protein>
<dbReference type="AlphaFoldDB" id="A0A8B7NIB2"/>
<organism evidence="2 3">
    <name type="scientific">Hyalella azteca</name>
    <name type="common">Amphipod</name>
    <dbReference type="NCBI Taxonomy" id="294128"/>
    <lineage>
        <taxon>Eukaryota</taxon>
        <taxon>Metazoa</taxon>
        <taxon>Ecdysozoa</taxon>
        <taxon>Arthropoda</taxon>
        <taxon>Crustacea</taxon>
        <taxon>Multicrustacea</taxon>
        <taxon>Malacostraca</taxon>
        <taxon>Eumalacostraca</taxon>
        <taxon>Peracarida</taxon>
        <taxon>Amphipoda</taxon>
        <taxon>Senticaudata</taxon>
        <taxon>Talitrida</taxon>
        <taxon>Talitroidea</taxon>
        <taxon>Hyalellidae</taxon>
        <taxon>Hyalella</taxon>
    </lineage>
</organism>
<gene>
    <name evidence="3" type="primary">LOC108670412</name>
</gene>
<evidence type="ECO:0000256" key="1">
    <source>
        <dbReference type="SAM" id="Coils"/>
    </source>
</evidence>
<accession>A0A8B7NIB2</accession>
<keyword evidence="2" id="KW-1185">Reference proteome</keyword>
<dbReference type="OrthoDB" id="6405293at2759"/>
<evidence type="ECO:0000313" key="2">
    <source>
        <dbReference type="Proteomes" id="UP000694843"/>
    </source>
</evidence>